<accession>A0ABW5UHB1</accession>
<dbReference type="PRINTS" id="PR01270">
    <property type="entry name" value="HDASUPER"/>
</dbReference>
<dbReference type="PANTHER" id="PTHR10625:SF19">
    <property type="entry name" value="HISTONE DEACETYLASE 12"/>
    <property type="match status" value="1"/>
</dbReference>
<dbReference type="PANTHER" id="PTHR10625">
    <property type="entry name" value="HISTONE DEACETYLASE HDAC1-RELATED"/>
    <property type="match status" value="1"/>
</dbReference>
<proteinExistence type="inferred from homology"/>
<dbReference type="InterPro" id="IPR023801">
    <property type="entry name" value="His_deacetylse_dom"/>
</dbReference>
<reference evidence="5" key="1">
    <citation type="journal article" date="2019" name="Int. J. Syst. Evol. Microbiol.">
        <title>The Global Catalogue of Microorganisms (GCM) 10K type strain sequencing project: providing services to taxonomists for standard genome sequencing and annotation.</title>
        <authorList>
            <consortium name="The Broad Institute Genomics Platform"/>
            <consortium name="The Broad Institute Genome Sequencing Center for Infectious Disease"/>
            <person name="Wu L."/>
            <person name="Ma J."/>
        </authorList>
    </citation>
    <scope>NUCLEOTIDE SEQUENCE [LARGE SCALE GENOMIC DNA]</scope>
    <source>
        <strain evidence="5">KCTC 42247</strain>
    </source>
</reference>
<keyword evidence="2" id="KW-0378">Hydrolase</keyword>
<evidence type="ECO:0000313" key="4">
    <source>
        <dbReference type="EMBL" id="MFD2744521.1"/>
    </source>
</evidence>
<sequence length="301" mass="33760">MLKIAYHPAYVHPVPDNHRFPMAKYELIPQQLMHEGLAAKDNFFEPIWADRATLCLAHDSDYVDHLLHLTLDAKMVRRIGFALSESLIIRERLLVDGTIKACHYALQYGVAFNAAGGTHHAGRDFGEGFCLLNDQAVAAAYLQHQKLANRILIVDLDVHQGNGTAHIFRDHRSVFTFSMHGEKNYPFIKEQSHCDVGLDDGIGDADYLAQLSKTLNPVFEQVKPDFVFYQAGVDVLATDKLGKLGLTAEGCRQRDQIVFELCRAYQAPVQVSMGGGYSEVLRHIVDAHVSTYRTAIDLYHL</sequence>
<evidence type="ECO:0000256" key="2">
    <source>
        <dbReference type="ARBA" id="ARBA00022801"/>
    </source>
</evidence>
<evidence type="ECO:0000259" key="3">
    <source>
        <dbReference type="Pfam" id="PF00850"/>
    </source>
</evidence>
<gene>
    <name evidence="4" type="ORF">ACFSQ6_14075</name>
</gene>
<dbReference type="InterPro" id="IPR044150">
    <property type="entry name" value="HDAC_classIV"/>
</dbReference>
<dbReference type="Proteomes" id="UP001597418">
    <property type="component" value="Unassembled WGS sequence"/>
</dbReference>
<comment type="similarity">
    <text evidence="1">Belongs to the histone deacetylase family.</text>
</comment>
<feature type="domain" description="Histone deacetylase" evidence="3">
    <location>
        <begin position="18"/>
        <end position="290"/>
    </location>
</feature>
<dbReference type="InterPro" id="IPR000286">
    <property type="entry name" value="HDACs"/>
</dbReference>
<protein>
    <submittedName>
        <fullName evidence="4">Histone deacetylase</fullName>
    </submittedName>
</protein>
<name>A0ABW5UHB1_9SPHI</name>
<dbReference type="CDD" id="cd09993">
    <property type="entry name" value="HDAC_classIV"/>
    <property type="match status" value="1"/>
</dbReference>
<dbReference type="InterPro" id="IPR023696">
    <property type="entry name" value="Ureohydrolase_dom_sf"/>
</dbReference>
<dbReference type="EMBL" id="JBHUMB010000014">
    <property type="protein sequence ID" value="MFD2744521.1"/>
    <property type="molecule type" value="Genomic_DNA"/>
</dbReference>
<dbReference type="Pfam" id="PF00850">
    <property type="entry name" value="Hist_deacetyl"/>
    <property type="match status" value="1"/>
</dbReference>
<comment type="caution">
    <text evidence="4">The sequence shown here is derived from an EMBL/GenBank/DDBJ whole genome shotgun (WGS) entry which is preliminary data.</text>
</comment>
<dbReference type="Gene3D" id="3.40.800.20">
    <property type="entry name" value="Histone deacetylase domain"/>
    <property type="match status" value="1"/>
</dbReference>
<organism evidence="4 5">
    <name type="scientific">Sphingobacterium populi</name>
    <dbReference type="NCBI Taxonomy" id="1812824"/>
    <lineage>
        <taxon>Bacteria</taxon>
        <taxon>Pseudomonadati</taxon>
        <taxon>Bacteroidota</taxon>
        <taxon>Sphingobacteriia</taxon>
        <taxon>Sphingobacteriales</taxon>
        <taxon>Sphingobacteriaceae</taxon>
        <taxon>Sphingobacterium</taxon>
    </lineage>
</organism>
<dbReference type="InterPro" id="IPR037138">
    <property type="entry name" value="His_deacetylse_dom_sf"/>
</dbReference>
<dbReference type="SUPFAM" id="SSF52768">
    <property type="entry name" value="Arginase/deacetylase"/>
    <property type="match status" value="1"/>
</dbReference>
<dbReference type="RefSeq" id="WP_066751995.1">
    <property type="nucleotide sequence ID" value="NZ_JBHUMB010000014.1"/>
</dbReference>
<evidence type="ECO:0000313" key="5">
    <source>
        <dbReference type="Proteomes" id="UP001597418"/>
    </source>
</evidence>
<keyword evidence="5" id="KW-1185">Reference proteome</keyword>
<evidence type="ECO:0000256" key="1">
    <source>
        <dbReference type="ARBA" id="ARBA00005947"/>
    </source>
</evidence>